<evidence type="ECO:0000256" key="9">
    <source>
        <dbReference type="ARBA" id="ARBA00023065"/>
    </source>
</evidence>
<keyword evidence="16" id="KW-1185">Reference proteome</keyword>
<organism evidence="15 16">
    <name type="scientific">Prymnesium parvum</name>
    <name type="common">Toxic golden alga</name>
    <dbReference type="NCBI Taxonomy" id="97485"/>
    <lineage>
        <taxon>Eukaryota</taxon>
        <taxon>Haptista</taxon>
        <taxon>Haptophyta</taxon>
        <taxon>Prymnesiophyceae</taxon>
        <taxon>Prymnesiales</taxon>
        <taxon>Prymnesiaceae</taxon>
        <taxon>Prymnesium</taxon>
    </lineage>
</organism>
<keyword evidence="4 13" id="KW-0812">Transmembrane</keyword>
<name>A0AB34INE7_PRYPA</name>
<evidence type="ECO:0000256" key="11">
    <source>
        <dbReference type="ARBA" id="ARBA00023303"/>
    </source>
</evidence>
<proteinExistence type="predicted"/>
<keyword evidence="7" id="KW-0630">Potassium</keyword>
<evidence type="ECO:0000256" key="3">
    <source>
        <dbReference type="ARBA" id="ARBA00022538"/>
    </source>
</evidence>
<dbReference type="CDD" id="cd00038">
    <property type="entry name" value="CAP_ED"/>
    <property type="match status" value="1"/>
</dbReference>
<dbReference type="PANTHER" id="PTHR10217">
    <property type="entry name" value="VOLTAGE AND LIGAND GATED POTASSIUM CHANNEL"/>
    <property type="match status" value="1"/>
</dbReference>
<dbReference type="PROSITE" id="PS00888">
    <property type="entry name" value="CNMP_BINDING_1"/>
    <property type="match status" value="1"/>
</dbReference>
<dbReference type="InterPro" id="IPR000595">
    <property type="entry name" value="cNMP-bd_dom"/>
</dbReference>
<dbReference type="EMBL" id="JBGBPQ010000022">
    <property type="protein sequence ID" value="KAL1503096.1"/>
    <property type="molecule type" value="Genomic_DNA"/>
</dbReference>
<dbReference type="GO" id="GO:0005249">
    <property type="term" value="F:voltage-gated potassium channel activity"/>
    <property type="evidence" value="ECO:0007669"/>
    <property type="project" value="InterPro"/>
</dbReference>
<evidence type="ECO:0000256" key="2">
    <source>
        <dbReference type="ARBA" id="ARBA00022448"/>
    </source>
</evidence>
<evidence type="ECO:0000256" key="5">
    <source>
        <dbReference type="ARBA" id="ARBA00022826"/>
    </source>
</evidence>
<evidence type="ECO:0000256" key="10">
    <source>
        <dbReference type="ARBA" id="ARBA00023136"/>
    </source>
</evidence>
<evidence type="ECO:0000256" key="1">
    <source>
        <dbReference type="ARBA" id="ARBA00004141"/>
    </source>
</evidence>
<dbReference type="AlphaFoldDB" id="A0AB34INE7"/>
<dbReference type="Gene3D" id="2.60.120.10">
    <property type="entry name" value="Jelly Rolls"/>
    <property type="match status" value="1"/>
</dbReference>
<feature type="transmembrane region" description="Helical" evidence="13">
    <location>
        <begin position="411"/>
        <end position="428"/>
    </location>
</feature>
<keyword evidence="10 13" id="KW-0472">Membrane</keyword>
<evidence type="ECO:0000313" key="15">
    <source>
        <dbReference type="EMBL" id="KAL1503096.1"/>
    </source>
</evidence>
<evidence type="ECO:0000256" key="4">
    <source>
        <dbReference type="ARBA" id="ARBA00022692"/>
    </source>
</evidence>
<dbReference type="SUPFAM" id="SSF81324">
    <property type="entry name" value="Voltage-gated potassium channels"/>
    <property type="match status" value="1"/>
</dbReference>
<dbReference type="SUPFAM" id="SSF51206">
    <property type="entry name" value="cAMP-binding domain-like"/>
    <property type="match status" value="1"/>
</dbReference>
<dbReference type="InterPro" id="IPR014710">
    <property type="entry name" value="RmlC-like_jellyroll"/>
</dbReference>
<keyword evidence="11" id="KW-0407">Ion channel</keyword>
<dbReference type="PROSITE" id="PS50042">
    <property type="entry name" value="CNMP_BINDING_3"/>
    <property type="match status" value="1"/>
</dbReference>
<feature type="domain" description="Cyclic nucleotide-binding" evidence="14">
    <location>
        <begin position="538"/>
        <end position="639"/>
    </location>
</feature>
<dbReference type="InterPro" id="IPR050818">
    <property type="entry name" value="KCNH_animal-type"/>
</dbReference>
<dbReference type="GO" id="GO:0005886">
    <property type="term" value="C:plasma membrane"/>
    <property type="evidence" value="ECO:0007669"/>
    <property type="project" value="TreeGrafter"/>
</dbReference>
<protein>
    <recommendedName>
        <fullName evidence="14">Cyclic nucleotide-binding domain-containing protein</fullName>
    </recommendedName>
</protein>
<feature type="region of interest" description="Disordered" evidence="12">
    <location>
        <begin position="705"/>
        <end position="771"/>
    </location>
</feature>
<dbReference type="InterPro" id="IPR018490">
    <property type="entry name" value="cNMP-bd_dom_sf"/>
</dbReference>
<evidence type="ECO:0000256" key="7">
    <source>
        <dbReference type="ARBA" id="ARBA00022958"/>
    </source>
</evidence>
<dbReference type="PANTHER" id="PTHR10217:SF435">
    <property type="entry name" value="POTASSIUM VOLTAGE-GATED CHANNEL PROTEIN EAG"/>
    <property type="match status" value="1"/>
</dbReference>
<dbReference type="Pfam" id="PF00520">
    <property type="entry name" value="Ion_trans"/>
    <property type="match status" value="1"/>
</dbReference>
<dbReference type="GO" id="GO:0042391">
    <property type="term" value="P:regulation of membrane potential"/>
    <property type="evidence" value="ECO:0007669"/>
    <property type="project" value="TreeGrafter"/>
</dbReference>
<reference evidence="15 16" key="1">
    <citation type="journal article" date="2024" name="Science">
        <title>Giant polyketide synthase enzymes in the biosynthesis of giant marine polyether toxins.</title>
        <authorList>
            <person name="Fallon T.R."/>
            <person name="Shende V.V."/>
            <person name="Wierzbicki I.H."/>
            <person name="Pendleton A.L."/>
            <person name="Watervoot N.F."/>
            <person name="Auber R.P."/>
            <person name="Gonzalez D.J."/>
            <person name="Wisecaver J.H."/>
            <person name="Moore B.S."/>
        </authorList>
    </citation>
    <scope>NUCLEOTIDE SEQUENCE [LARGE SCALE GENOMIC DNA]</scope>
    <source>
        <strain evidence="15 16">12B1</strain>
    </source>
</reference>
<feature type="transmembrane region" description="Helical" evidence="13">
    <location>
        <begin position="344"/>
        <end position="368"/>
    </location>
</feature>
<dbReference type="SMART" id="SM00100">
    <property type="entry name" value="cNMP"/>
    <property type="match status" value="1"/>
</dbReference>
<keyword evidence="2" id="KW-0813">Transport</keyword>
<feature type="compositionally biased region" description="Basic and acidic residues" evidence="12">
    <location>
        <begin position="707"/>
        <end position="721"/>
    </location>
</feature>
<feature type="transmembrane region" description="Helical" evidence="13">
    <location>
        <begin position="286"/>
        <end position="305"/>
    </location>
</feature>
<keyword evidence="8 13" id="KW-1133">Transmembrane helix</keyword>
<feature type="transmembrane region" description="Helical" evidence="13">
    <location>
        <begin position="215"/>
        <end position="237"/>
    </location>
</feature>
<comment type="subcellular location">
    <subcellularLocation>
        <location evidence="1">Membrane</location>
        <topology evidence="1">Multi-pass membrane protein</topology>
    </subcellularLocation>
</comment>
<feature type="region of interest" description="Disordered" evidence="12">
    <location>
        <begin position="69"/>
        <end position="144"/>
    </location>
</feature>
<feature type="compositionally biased region" description="Pro residues" evidence="12">
    <location>
        <begin position="94"/>
        <end position="103"/>
    </location>
</feature>
<comment type="caution">
    <text evidence="15">The sequence shown here is derived from an EMBL/GenBank/DDBJ whole genome shotgun (WGS) entry which is preliminary data.</text>
</comment>
<sequence>MPVEGSSEVVGTRVKPASEHDLDTELKESIAHMAQSLRAFTTEVSARMEQNERALHTFIQLQKLNFSPCQSPTLSKPPQRPIGGFSAPTKLEPAAPPPKPEPPAASSAAEVVECVPATEHGSEKRHSLSQGSRKDSYTRRTAGAAPTWTCETTGLLNISTHETTAPIHTETDEPNEFFIPEEKLALLLNPHAFAPPPMPRGVIHPSHSALRRWDLFLLLPLGYISVSIPLLTCFITRQSLVHGMFDLAIDLFFLLDVIVNFRTAFYTPANTLCTDSKKIQMRYLRSWFTIDLLSSVPVQVIFLSYPSLADDYIMITLVKMLRLSRIWRMKVVADLQYDFVMHPAAIQLVKLLVLYFVVLHAVACFYWYTAVRTRDPFRPDTDCQKFKYDQDRISIWAMCDDMLDAGVDRQYARALYAAVLMMLGGDTYPTTSSHEMFSTAIMLLGVFTTSVIIGSCASLVASMGREAAAKQDHFDRLNSSLSYHHVSPSIRLRVRKFIEYLYSSGHMSSEDVYKYLPHSLQTAVEMEKKKPLIQAVSIFQNVSAPCIVAIVHALQQVFMPPHEYIIIQGQYGYCMYFIRRGVVQITVVKDEMETPVAQLSNGAHFGEGAMVMDHQRRANALTLTHCEMEKLDQLSFEAICERHVELAEILQAKSAERARMAELKAREARDRESMQTAAERSENWKKALHKVQVIGKLRLAIDGAMSGERHSRMTPEHEPASSKRPSLMSRWSRNRDSASSSRGRNPLARSKTDFRFNRDLSGPNEAIAPAPHQLRARNGRRISLPAYMRVAPYQRRFRGCDT</sequence>
<dbReference type="Pfam" id="PF00027">
    <property type="entry name" value="cNMP_binding"/>
    <property type="match status" value="1"/>
</dbReference>
<feature type="transmembrane region" description="Helical" evidence="13">
    <location>
        <begin position="440"/>
        <end position="461"/>
    </location>
</feature>
<dbReference type="PRINTS" id="PR01463">
    <property type="entry name" value="EAGCHANLFMLY"/>
</dbReference>
<evidence type="ECO:0000313" key="16">
    <source>
        <dbReference type="Proteomes" id="UP001515480"/>
    </source>
</evidence>
<evidence type="ECO:0000256" key="12">
    <source>
        <dbReference type="SAM" id="MobiDB-lite"/>
    </source>
</evidence>
<keyword evidence="3" id="KW-0633">Potassium transport</keyword>
<evidence type="ECO:0000256" key="13">
    <source>
        <dbReference type="SAM" id="Phobius"/>
    </source>
</evidence>
<dbReference type="Gene3D" id="1.10.287.70">
    <property type="match status" value="1"/>
</dbReference>
<keyword evidence="9" id="KW-0406">Ion transport</keyword>
<gene>
    <name evidence="15" type="ORF">AB1Y20_011159</name>
</gene>
<dbReference type="InterPro" id="IPR005821">
    <property type="entry name" value="Ion_trans_dom"/>
</dbReference>
<evidence type="ECO:0000259" key="14">
    <source>
        <dbReference type="PROSITE" id="PS50042"/>
    </source>
</evidence>
<dbReference type="Proteomes" id="UP001515480">
    <property type="component" value="Unassembled WGS sequence"/>
</dbReference>
<feature type="transmembrane region" description="Helical" evidence="13">
    <location>
        <begin position="243"/>
        <end position="265"/>
    </location>
</feature>
<feature type="compositionally biased region" description="Low complexity" evidence="12">
    <location>
        <begin position="104"/>
        <end position="117"/>
    </location>
</feature>
<keyword evidence="5" id="KW-0631">Potassium channel</keyword>
<accession>A0AB34INE7</accession>
<dbReference type="Gene3D" id="1.10.287.630">
    <property type="entry name" value="Helix hairpin bin"/>
    <property type="match status" value="1"/>
</dbReference>
<evidence type="ECO:0000256" key="8">
    <source>
        <dbReference type="ARBA" id="ARBA00022989"/>
    </source>
</evidence>
<dbReference type="GO" id="GO:0034702">
    <property type="term" value="C:monoatomic ion channel complex"/>
    <property type="evidence" value="ECO:0007669"/>
    <property type="project" value="UniProtKB-KW"/>
</dbReference>
<dbReference type="InterPro" id="IPR018488">
    <property type="entry name" value="cNMP-bd_CS"/>
</dbReference>
<keyword evidence="6" id="KW-0851">Voltage-gated channel</keyword>
<dbReference type="InterPro" id="IPR003938">
    <property type="entry name" value="K_chnl_volt-dep_EAG/ELK/ERG"/>
</dbReference>
<feature type="compositionally biased region" description="Basic and acidic residues" evidence="12">
    <location>
        <begin position="120"/>
        <end position="138"/>
    </location>
</feature>
<evidence type="ECO:0000256" key="6">
    <source>
        <dbReference type="ARBA" id="ARBA00022882"/>
    </source>
</evidence>